<comment type="caution">
    <text evidence="2">The sequence shown here is derived from an EMBL/GenBank/DDBJ whole genome shotgun (WGS) entry which is preliminary data.</text>
</comment>
<evidence type="ECO:0000313" key="3">
    <source>
        <dbReference type="Proteomes" id="UP001054821"/>
    </source>
</evidence>
<organism evidence="2 3">
    <name type="scientific">Prunus dulcis</name>
    <name type="common">Almond</name>
    <name type="synonym">Amygdalus dulcis</name>
    <dbReference type="NCBI Taxonomy" id="3755"/>
    <lineage>
        <taxon>Eukaryota</taxon>
        <taxon>Viridiplantae</taxon>
        <taxon>Streptophyta</taxon>
        <taxon>Embryophyta</taxon>
        <taxon>Tracheophyta</taxon>
        <taxon>Spermatophyta</taxon>
        <taxon>Magnoliopsida</taxon>
        <taxon>eudicotyledons</taxon>
        <taxon>Gunneridae</taxon>
        <taxon>Pentapetalae</taxon>
        <taxon>rosids</taxon>
        <taxon>fabids</taxon>
        <taxon>Rosales</taxon>
        <taxon>Rosaceae</taxon>
        <taxon>Amygdaloideae</taxon>
        <taxon>Amygdaleae</taxon>
        <taxon>Prunus</taxon>
    </lineage>
</organism>
<evidence type="ECO:0000256" key="1">
    <source>
        <dbReference type="SAM" id="MobiDB-lite"/>
    </source>
</evidence>
<gene>
    <name evidence="2" type="ORF">L3X38_043641</name>
</gene>
<proteinExistence type="predicted"/>
<accession>A0AAD4UX46</accession>
<protein>
    <submittedName>
        <fullName evidence="2">Uncharacterized protein</fullName>
    </submittedName>
</protein>
<evidence type="ECO:0000313" key="2">
    <source>
        <dbReference type="EMBL" id="KAI5314465.1"/>
    </source>
</evidence>
<name>A0AAD4UX46_PRUDU</name>
<feature type="region of interest" description="Disordered" evidence="1">
    <location>
        <begin position="33"/>
        <end position="77"/>
    </location>
</feature>
<dbReference type="Proteomes" id="UP001054821">
    <property type="component" value="Chromosome 8"/>
</dbReference>
<reference evidence="2 3" key="1">
    <citation type="journal article" date="2022" name="G3 (Bethesda)">
        <title>Whole-genome sequence and methylome profiling of the almond [Prunus dulcis (Mill.) D.A. Webb] cultivar 'Nonpareil'.</title>
        <authorList>
            <person name="D'Amico-Willman K.M."/>
            <person name="Ouma W.Z."/>
            <person name="Meulia T."/>
            <person name="Sideli G.M."/>
            <person name="Gradziel T.M."/>
            <person name="Fresnedo-Ramirez J."/>
        </authorList>
    </citation>
    <scope>NUCLEOTIDE SEQUENCE [LARGE SCALE GENOMIC DNA]</scope>
    <source>
        <strain evidence="2">Clone GOH B32 T37-40</strain>
    </source>
</reference>
<sequence length="77" mass="8647">MREEERVLVLDQMNDASASDFTDDTELLAARSLSKFERNTRPKNSLRTREKPGGFPDTTGHGYPPNFSKTLPHPSLA</sequence>
<dbReference type="AlphaFoldDB" id="A0AAD4UX46"/>
<dbReference type="EMBL" id="JAJFAZ020000008">
    <property type="protein sequence ID" value="KAI5314465.1"/>
    <property type="molecule type" value="Genomic_DNA"/>
</dbReference>
<keyword evidence="3" id="KW-1185">Reference proteome</keyword>